<feature type="region of interest" description="Disordered" evidence="1">
    <location>
        <begin position="1"/>
        <end position="37"/>
    </location>
</feature>
<dbReference type="AlphaFoldDB" id="A0A379X4I1"/>
<accession>A0A379X4I1</accession>
<feature type="compositionally biased region" description="Low complexity" evidence="1">
    <location>
        <begin position="53"/>
        <end position="64"/>
    </location>
</feature>
<gene>
    <name evidence="2" type="ORF">NCTC13184_07307</name>
</gene>
<feature type="compositionally biased region" description="Polar residues" evidence="1">
    <location>
        <begin position="127"/>
        <end position="142"/>
    </location>
</feature>
<protein>
    <recommendedName>
        <fullName evidence="4">Insoluble domain protein</fullName>
    </recommendedName>
</protein>
<evidence type="ECO:0000313" key="2">
    <source>
        <dbReference type="EMBL" id="SUH71866.1"/>
    </source>
</evidence>
<feature type="compositionally biased region" description="Polar residues" evidence="1">
    <location>
        <begin position="67"/>
        <end position="89"/>
    </location>
</feature>
<proteinExistence type="predicted"/>
<sequence length="465" mass="44771">MSTVKRIVVSSRGTTAELGPVTETAAGRHRSRSAGTTARAGLALQAVAAAMVAAAGVAHAAPEAQPGVTSPPTDQQAGVTPSPKSNEQAGVTPPPAPPQRPQEHSPLGQVVPTPDLPSDPSEYRTPPSRSQGTGQQGSTTPSKPAPGLQQDIPNLHAPEPVTPPKIIVPAPVDRIGLGDATWANPGLPADVVYDINGHIALMQRNTNAFLQSVGVNASRSDIMSTAMVLGGVTGFTAGAVAAGVPAAIGGGVVGGLVGGTIGGVAGAAAGTLIPVPGIGTVTSGVAGTAIGAAAGAAIGAAAAGVPAALAGGAVGATIGAVTGAVATAGDGSDYTPPPPEEGRTAPSLHDQARVAADTAIHAGEQAVGWAQSQPGGTQALEGAVAVGAAAGEAVQSQPWAPQLAEQATQITSSVVSAAKAGPATADTVTAAAQVAAEQAPFTPEQFGPLTGAANGALSALQEALR</sequence>
<evidence type="ECO:0000256" key="1">
    <source>
        <dbReference type="SAM" id="MobiDB-lite"/>
    </source>
</evidence>
<evidence type="ECO:0008006" key="4">
    <source>
        <dbReference type="Google" id="ProtNLM"/>
    </source>
</evidence>
<dbReference type="EMBL" id="UGRU01000002">
    <property type="protein sequence ID" value="SUH71866.1"/>
    <property type="molecule type" value="Genomic_DNA"/>
</dbReference>
<dbReference type="Proteomes" id="UP000255082">
    <property type="component" value="Unassembled WGS sequence"/>
</dbReference>
<name>A0A379X4I1_9NOCA</name>
<feature type="region of interest" description="Disordered" evidence="1">
    <location>
        <begin position="53"/>
        <end position="166"/>
    </location>
</feature>
<evidence type="ECO:0000313" key="3">
    <source>
        <dbReference type="Proteomes" id="UP000255082"/>
    </source>
</evidence>
<organism evidence="2 3">
    <name type="scientific">Nocardia africana</name>
    <dbReference type="NCBI Taxonomy" id="134964"/>
    <lineage>
        <taxon>Bacteria</taxon>
        <taxon>Bacillati</taxon>
        <taxon>Actinomycetota</taxon>
        <taxon>Actinomycetes</taxon>
        <taxon>Mycobacteriales</taxon>
        <taxon>Nocardiaceae</taxon>
        <taxon>Nocardia</taxon>
    </lineage>
</organism>
<reference evidence="2 3" key="1">
    <citation type="submission" date="2018-06" db="EMBL/GenBank/DDBJ databases">
        <authorList>
            <consortium name="Pathogen Informatics"/>
            <person name="Doyle S."/>
        </authorList>
    </citation>
    <scope>NUCLEOTIDE SEQUENCE [LARGE SCALE GENOMIC DNA]</scope>
    <source>
        <strain evidence="2 3">NCTC13184</strain>
    </source>
</reference>